<dbReference type="SUPFAM" id="SSF51735">
    <property type="entry name" value="NAD(P)-binding Rossmann-fold domains"/>
    <property type="match status" value="1"/>
</dbReference>
<dbReference type="InterPro" id="IPR036291">
    <property type="entry name" value="NAD(P)-bd_dom_sf"/>
</dbReference>
<dbReference type="Gene3D" id="3.90.180.10">
    <property type="entry name" value="Medium-chain alcohol dehydrogenases, catalytic domain"/>
    <property type="match status" value="1"/>
</dbReference>
<comment type="cofactor">
    <cofactor evidence="1">
        <name>Zn(2+)</name>
        <dbReference type="ChEBI" id="CHEBI:29105"/>
    </cofactor>
</comment>
<dbReference type="GeneID" id="63700705"/>
<accession>A0A017S3Z4</accession>
<dbReference type="GO" id="GO:0005737">
    <property type="term" value="C:cytoplasm"/>
    <property type="evidence" value="ECO:0007669"/>
    <property type="project" value="TreeGrafter"/>
</dbReference>
<keyword evidence="5" id="KW-0560">Oxidoreductase</keyword>
<dbReference type="EMBL" id="KK088446">
    <property type="protein sequence ID" value="EYE91349.1"/>
    <property type="molecule type" value="Genomic_DNA"/>
</dbReference>
<dbReference type="Proteomes" id="UP000019804">
    <property type="component" value="Unassembled WGS sequence"/>
</dbReference>
<sequence>MWAAQLAKYNTPYTLSTVPIPAIRPNELLVRVHAAGFCHSDLQVLQGELNSPLPMIPSHEPAGVIIQIGDEAAKSWKIGDRVGVLNFKNACSKCSDCISTQKRSGTLDARFCRHRETAGFYHDGAFAEYIVADAATTVALPDSVSFEQAAPLLCAGATVYGAIQKAAPFLQRGDTIGIIGIGGLGQLGVQFATALGYRTVAIDNHDSSLQLIDDMPPKLRPEFCVNSTRADAKEQIMQFTNDQGLAATIVCTDPVSVTGWSLGLLRIGGVLVPLGLPSDKWQFDSQILLFRELVVRGNYVAGRQEVEDMMELVSNQNIKSQLTLVRREDIPTIPDMYKKRAFRGRLVVQCQ</sequence>
<dbReference type="InterPro" id="IPR013149">
    <property type="entry name" value="ADH-like_C"/>
</dbReference>
<dbReference type="STRING" id="1388766.A0A017S3Z4"/>
<reference evidence="8" key="1">
    <citation type="journal article" date="2014" name="Nat. Commun.">
        <title>Genomic adaptations of the halophilic Dead Sea filamentous fungus Eurotium rubrum.</title>
        <authorList>
            <person name="Kis-Papo T."/>
            <person name="Weig A.R."/>
            <person name="Riley R."/>
            <person name="Persoh D."/>
            <person name="Salamov A."/>
            <person name="Sun H."/>
            <person name="Lipzen A."/>
            <person name="Wasser S.P."/>
            <person name="Rambold G."/>
            <person name="Grigoriev I.V."/>
            <person name="Nevo E."/>
        </authorList>
    </citation>
    <scope>NUCLEOTIDE SEQUENCE [LARGE SCALE GENOMIC DNA]</scope>
    <source>
        <strain evidence="8">CBS 135680</strain>
    </source>
</reference>
<dbReference type="SUPFAM" id="SSF50129">
    <property type="entry name" value="GroES-like"/>
    <property type="match status" value="1"/>
</dbReference>
<feature type="domain" description="Enoyl reductase (ER)" evidence="6">
    <location>
        <begin position="10"/>
        <end position="348"/>
    </location>
</feature>
<evidence type="ECO:0000256" key="5">
    <source>
        <dbReference type="ARBA" id="ARBA00023002"/>
    </source>
</evidence>
<dbReference type="Gene3D" id="3.40.50.720">
    <property type="entry name" value="NAD(P)-binding Rossmann-like Domain"/>
    <property type="match status" value="1"/>
</dbReference>
<dbReference type="AlphaFoldDB" id="A0A017S3Z4"/>
<dbReference type="InterPro" id="IPR013154">
    <property type="entry name" value="ADH-like_N"/>
</dbReference>
<proteinExistence type="inferred from homology"/>
<dbReference type="OrthoDB" id="256333at2759"/>
<dbReference type="Pfam" id="PF08240">
    <property type="entry name" value="ADH_N"/>
    <property type="match status" value="1"/>
</dbReference>
<evidence type="ECO:0000259" key="6">
    <source>
        <dbReference type="SMART" id="SM00829"/>
    </source>
</evidence>
<dbReference type="GO" id="GO:0046872">
    <property type="term" value="F:metal ion binding"/>
    <property type="evidence" value="ECO:0007669"/>
    <property type="project" value="UniProtKB-KW"/>
</dbReference>
<evidence type="ECO:0000256" key="3">
    <source>
        <dbReference type="ARBA" id="ARBA00022723"/>
    </source>
</evidence>
<keyword evidence="4" id="KW-0862">Zinc</keyword>
<evidence type="ECO:0000313" key="7">
    <source>
        <dbReference type="EMBL" id="EYE91349.1"/>
    </source>
</evidence>
<dbReference type="InterPro" id="IPR020843">
    <property type="entry name" value="ER"/>
</dbReference>
<organism evidence="7 8">
    <name type="scientific">Aspergillus ruber (strain CBS 135680)</name>
    <dbReference type="NCBI Taxonomy" id="1388766"/>
    <lineage>
        <taxon>Eukaryota</taxon>
        <taxon>Fungi</taxon>
        <taxon>Dikarya</taxon>
        <taxon>Ascomycota</taxon>
        <taxon>Pezizomycotina</taxon>
        <taxon>Eurotiomycetes</taxon>
        <taxon>Eurotiomycetidae</taxon>
        <taxon>Eurotiales</taxon>
        <taxon>Aspergillaceae</taxon>
        <taxon>Aspergillus</taxon>
        <taxon>Aspergillus subgen. Aspergillus</taxon>
    </lineage>
</organism>
<dbReference type="PANTHER" id="PTHR42940:SF8">
    <property type="entry name" value="VACUOLAR PROTEIN SORTING-ASSOCIATED PROTEIN 11"/>
    <property type="match status" value="1"/>
</dbReference>
<evidence type="ECO:0000256" key="2">
    <source>
        <dbReference type="ARBA" id="ARBA00008072"/>
    </source>
</evidence>
<dbReference type="InterPro" id="IPR011032">
    <property type="entry name" value="GroES-like_sf"/>
</dbReference>
<evidence type="ECO:0000256" key="4">
    <source>
        <dbReference type="ARBA" id="ARBA00022833"/>
    </source>
</evidence>
<comment type="similarity">
    <text evidence="2">Belongs to the zinc-containing alcohol dehydrogenase family.</text>
</comment>
<keyword evidence="3" id="KW-0479">Metal-binding</keyword>
<dbReference type="Pfam" id="PF00107">
    <property type="entry name" value="ADH_zinc_N"/>
    <property type="match status" value="1"/>
</dbReference>
<protein>
    <submittedName>
        <fullName evidence="7">Putative alcohol dehydrogenase</fullName>
    </submittedName>
</protein>
<dbReference type="PANTHER" id="PTHR42940">
    <property type="entry name" value="ALCOHOL DEHYDROGENASE 1-RELATED"/>
    <property type="match status" value="1"/>
</dbReference>
<evidence type="ECO:0000313" key="8">
    <source>
        <dbReference type="Proteomes" id="UP000019804"/>
    </source>
</evidence>
<dbReference type="HOGENOM" id="CLU_026673_20_1_1"/>
<dbReference type="RefSeq" id="XP_040635039.1">
    <property type="nucleotide sequence ID" value="XM_040785581.1"/>
</dbReference>
<dbReference type="SMART" id="SM00829">
    <property type="entry name" value="PKS_ER"/>
    <property type="match status" value="1"/>
</dbReference>
<evidence type="ECO:0000256" key="1">
    <source>
        <dbReference type="ARBA" id="ARBA00001947"/>
    </source>
</evidence>
<keyword evidence="8" id="KW-1185">Reference proteome</keyword>
<dbReference type="GO" id="GO:0004022">
    <property type="term" value="F:alcohol dehydrogenase (NAD+) activity"/>
    <property type="evidence" value="ECO:0007669"/>
    <property type="project" value="TreeGrafter"/>
</dbReference>
<name>A0A017S3Z4_ASPRC</name>
<gene>
    <name evidence="7" type="ORF">EURHEDRAFT_487345</name>
</gene>